<feature type="region of interest" description="Disordered" evidence="2">
    <location>
        <begin position="741"/>
        <end position="825"/>
    </location>
</feature>
<evidence type="ECO:0000313" key="4">
    <source>
        <dbReference type="Proteomes" id="UP000242525"/>
    </source>
</evidence>
<keyword evidence="4" id="KW-1185">Reference proteome</keyword>
<evidence type="ECO:0000256" key="1">
    <source>
        <dbReference type="SAM" id="Coils"/>
    </source>
</evidence>
<keyword evidence="1" id="KW-0175">Coiled coil</keyword>
<feature type="compositionally biased region" description="Pro residues" evidence="2">
    <location>
        <begin position="306"/>
        <end position="319"/>
    </location>
</feature>
<evidence type="ECO:0000256" key="2">
    <source>
        <dbReference type="SAM" id="MobiDB-lite"/>
    </source>
</evidence>
<feature type="compositionally biased region" description="Low complexity" evidence="2">
    <location>
        <begin position="438"/>
        <end position="453"/>
    </location>
</feature>
<sequence length="865" mass="94401">MAQASTPTSNYGVGGMPTSRRQLFSDDLIPEESELIGNQNFMRMNPQQQMASPPQQQNIRMSSNSSHSFGRPSSRSSSRASPQTGFRSVFGQKKNKQNVDYGDDFDNNDEMDGSFGGASVSDISMKQISDLRDRDRYPTMGDSPNNMGRTMSMTNTFDTTPIIPTFVDTSNKEYRKNMTNTRNQLMRGDGSFPQQNFYKPQVGQNFQQFPGGHPHPMSPQRSMSNLGLGPGGMPQDPKYGYNYPKPLGSAGRSMSMGGFARPPTNITSPKNGPMGGPMGGHMGGPMGSPMGSPMGGPMNSPMYGPGGPPNGPLAGPPSIPLNGQQYANNRTSPPTNNTSPANNESRSRSSSKSSSPSPASNSMSRPNSQALSSYSSPENISLTSTTPPSKSIVTSSVSVMTESVTTSDRSISPIPVEPLVSSAAVSTPTKQIDITDRSSSPIPVSPTSVSTPTKQIDTTDRSNSPIPVSPLAESFERTISAQSQTIQVPVDTLNLIDDLKRRNISLLDEIRLVTSELADAIRRDIGIPSIPKSPKSTTDVNDLTMNHEERALFLVNLQTQLDEERRKRLLIEEKLHAINNSIEVEPLYNAIKLQSNLAINERNLLAKTIEHDNATTMLDHLQNKYTLLEDDANKLKNSIVPELEAQVEELRAAGEPTDLLRTIEELKMENKKLASTIEESANKAVSVDKVKDIESQRDALRDALRSLRERKDHEIKQYAERVRILDGKLEKERMMNSQFQRKFSGTLRSASSPTPGSLTPFNNESFHLALPPEGRASPAPLSPLSPMSMAHQRAVSPSPTVEISHEPSWVDSNHDLSAPGKFTHNSRPSMNSLYSFKGSMHLSSSSLSLPKGRTEQIPLSLGSHH</sequence>
<feature type="compositionally biased region" description="Polar residues" evidence="2">
    <location>
        <begin position="1"/>
        <end position="11"/>
    </location>
</feature>
<protein>
    <submittedName>
        <fullName evidence="3">Uncharacterized protein</fullName>
    </submittedName>
</protein>
<gene>
    <name evidence="3" type="ORF">BN980_GECA02s05752g</name>
</gene>
<reference evidence="3" key="1">
    <citation type="submission" date="2014-03" db="EMBL/GenBank/DDBJ databases">
        <authorList>
            <person name="Casaregola S."/>
        </authorList>
    </citation>
    <scope>NUCLEOTIDE SEQUENCE [LARGE SCALE GENOMIC DNA]</scope>
    <source>
        <strain evidence="3">CLIB 918</strain>
    </source>
</reference>
<feature type="compositionally biased region" description="Low complexity" evidence="2">
    <location>
        <begin position="383"/>
        <end position="394"/>
    </location>
</feature>
<feature type="compositionally biased region" description="Low complexity" evidence="2">
    <location>
        <begin position="287"/>
        <end position="303"/>
    </location>
</feature>
<feature type="compositionally biased region" description="Low complexity" evidence="2">
    <location>
        <begin position="46"/>
        <end position="81"/>
    </location>
</feature>
<feature type="compositionally biased region" description="Polar residues" evidence="2">
    <location>
        <begin position="741"/>
        <end position="765"/>
    </location>
</feature>
<evidence type="ECO:0000313" key="3">
    <source>
        <dbReference type="EMBL" id="CDO52097.1"/>
    </source>
</evidence>
<name>A0A0J9X4Q0_GEOCN</name>
<dbReference type="STRING" id="1173061.A0A0J9X4Q0"/>
<dbReference type="Proteomes" id="UP000242525">
    <property type="component" value="Unassembled WGS sequence"/>
</dbReference>
<dbReference type="OrthoDB" id="3993678at2759"/>
<feature type="compositionally biased region" description="Low complexity" evidence="2">
    <location>
        <begin position="776"/>
        <end position="790"/>
    </location>
</feature>
<feature type="region of interest" description="Disordered" evidence="2">
    <location>
        <begin position="427"/>
        <end position="467"/>
    </location>
</feature>
<comment type="caution">
    <text evidence="3">The sequence shown here is derived from an EMBL/GenBank/DDBJ whole genome shotgun (WGS) entry which is preliminary data.</text>
</comment>
<feature type="compositionally biased region" description="Low complexity" evidence="2">
    <location>
        <begin position="328"/>
        <end position="368"/>
    </location>
</feature>
<dbReference type="EMBL" id="CCBN010000002">
    <property type="protein sequence ID" value="CDO52097.1"/>
    <property type="molecule type" value="Genomic_DNA"/>
</dbReference>
<proteinExistence type="predicted"/>
<feature type="coiled-coil region" evidence="1">
    <location>
        <begin position="663"/>
        <end position="717"/>
    </location>
</feature>
<feature type="compositionally biased region" description="Acidic residues" evidence="2">
    <location>
        <begin position="101"/>
        <end position="112"/>
    </location>
</feature>
<feature type="region of interest" description="Disordered" evidence="2">
    <location>
        <begin position="252"/>
        <end position="394"/>
    </location>
</feature>
<dbReference type="AlphaFoldDB" id="A0A0J9X4Q0"/>
<feature type="compositionally biased region" description="Polar residues" evidence="2">
    <location>
        <begin position="369"/>
        <end position="382"/>
    </location>
</feature>
<feature type="region of interest" description="Disordered" evidence="2">
    <location>
        <begin position="1"/>
        <end position="124"/>
    </location>
</feature>
<organism evidence="3 4">
    <name type="scientific">Geotrichum candidum</name>
    <name type="common">Oospora lactis</name>
    <name type="synonym">Dipodascus geotrichum</name>
    <dbReference type="NCBI Taxonomy" id="1173061"/>
    <lineage>
        <taxon>Eukaryota</taxon>
        <taxon>Fungi</taxon>
        <taxon>Dikarya</taxon>
        <taxon>Ascomycota</taxon>
        <taxon>Saccharomycotina</taxon>
        <taxon>Dipodascomycetes</taxon>
        <taxon>Dipodascales</taxon>
        <taxon>Dipodascaceae</taxon>
        <taxon>Geotrichum</taxon>
    </lineage>
</organism>
<feature type="region of interest" description="Disordered" evidence="2">
    <location>
        <begin position="843"/>
        <end position="865"/>
    </location>
</feature>
<accession>A0A0J9X4Q0</accession>
<feature type="coiled-coil region" evidence="1">
    <location>
        <begin position="611"/>
        <end position="638"/>
    </location>
</feature>
<feature type="compositionally biased region" description="Gly residues" evidence="2">
    <location>
        <begin position="273"/>
        <end position="286"/>
    </location>
</feature>